<protein>
    <submittedName>
        <fullName evidence="3">N-acetyllactosaminide beta-1,3-N-acetylglucosaminyltransferase</fullName>
    </submittedName>
</protein>
<evidence type="ECO:0000313" key="3">
    <source>
        <dbReference type="WBParaSite" id="HCON_00083130-00001"/>
    </source>
</evidence>
<dbReference type="Proteomes" id="UP000025227">
    <property type="component" value="Unplaced"/>
</dbReference>
<keyword evidence="1" id="KW-0472">Membrane</keyword>
<accession>A0A7I4YD09</accession>
<dbReference type="WBParaSite" id="HCON_00083130-00001">
    <property type="protein sequence ID" value="HCON_00083130-00001"/>
    <property type="gene ID" value="HCON_00083130"/>
</dbReference>
<dbReference type="Pfam" id="PF13896">
    <property type="entry name" value="Glyco_transf_49"/>
    <property type="match status" value="1"/>
</dbReference>
<reference evidence="3" key="1">
    <citation type="submission" date="2020-12" db="UniProtKB">
        <authorList>
            <consortium name="WormBaseParasite"/>
        </authorList>
    </citation>
    <scope>IDENTIFICATION</scope>
    <source>
        <strain evidence="3">MHco3</strain>
    </source>
</reference>
<keyword evidence="1" id="KW-0812">Transmembrane</keyword>
<dbReference type="OMA" id="PFHMEIC"/>
<name>A0A7I4YD09_HAECO</name>
<proteinExistence type="predicted"/>
<dbReference type="PANTHER" id="PTHR47411">
    <property type="entry name" value="B3GNT1, BETA-1,3-N-ACETYLGUCOSAMINYLTRANSFERASE 1, HOMOLOG"/>
    <property type="match status" value="1"/>
</dbReference>
<evidence type="ECO:0000256" key="1">
    <source>
        <dbReference type="SAM" id="Phobius"/>
    </source>
</evidence>
<keyword evidence="2" id="KW-1185">Reference proteome</keyword>
<organism evidence="2 3">
    <name type="scientific">Haemonchus contortus</name>
    <name type="common">Barber pole worm</name>
    <dbReference type="NCBI Taxonomy" id="6289"/>
    <lineage>
        <taxon>Eukaryota</taxon>
        <taxon>Metazoa</taxon>
        <taxon>Ecdysozoa</taxon>
        <taxon>Nematoda</taxon>
        <taxon>Chromadorea</taxon>
        <taxon>Rhabditida</taxon>
        <taxon>Rhabditina</taxon>
        <taxon>Rhabditomorpha</taxon>
        <taxon>Strongyloidea</taxon>
        <taxon>Trichostrongylidae</taxon>
        <taxon>Haemonchus</taxon>
    </lineage>
</organism>
<keyword evidence="1" id="KW-1133">Transmembrane helix</keyword>
<feature type="transmembrane region" description="Helical" evidence="1">
    <location>
        <begin position="6"/>
        <end position="25"/>
    </location>
</feature>
<sequence>MKNLPAVPRSSFFCLYLLAFFILIVEYRRYTQETSYSNVPAPFPSMLYHNYCVHYDVIEPMFTDFDRIAQILHVSADVLDRRIVQQVANWNGPVSLTVVLRTINQYHCTIEFLKKIRQESLDVAHYLRAHIVFEKAFSSNCTVPSILPSLGSSSASECENHKATIDQIAHYPANLARNVARIFSSSKYIIITDYEHLFSEGFEVKVRSIASRRLAERSQTILAYRIFEIDKKISKLPRNKSDLHKLFKSQHAVVFHSRYYPGAHDITGLEEWFSKNKTTDGLFAKDQKYDRSNWEPQFVSHSRIPFHDERFPFQLRDNTVLRWELCRANYTIDILDDVFMFHRGIKLQKNMESLRIQMQNTAIFNEALKAFKERMDKEYRETKHRCPTPER</sequence>
<evidence type="ECO:0000313" key="2">
    <source>
        <dbReference type="Proteomes" id="UP000025227"/>
    </source>
</evidence>
<dbReference type="PANTHER" id="PTHR47411:SF3">
    <property type="entry name" value="I-BETA-1,3-N-ACETYLGLUCOSAMINYLTRANSFERASE"/>
    <property type="match status" value="1"/>
</dbReference>
<dbReference type="OrthoDB" id="9974378at2759"/>
<dbReference type="AlphaFoldDB" id="A0A7I4YD09"/>